<dbReference type="Pfam" id="PF13704">
    <property type="entry name" value="Glyco_tranf_2_4"/>
    <property type="match status" value="1"/>
</dbReference>
<dbReference type="InterPro" id="IPR029044">
    <property type="entry name" value="Nucleotide-diphossugar_trans"/>
</dbReference>
<gene>
    <name evidence="2" type="ORF">EYF88_03365</name>
    <name evidence="1" type="ORF">SAMN06265378_10250</name>
</gene>
<proteinExistence type="predicted"/>
<sequence length="349" mass="39953">MTGGRPTTPRRIWSAWRLRWKRRRILWRCLRADRDLTPLSDRTAAIRTGDILCFATVRNEMLRLPQFLDHYRQLGVTAFLIVDNASTDGTDDMLRGQPDVSVWRARGSYRKARFGMDWLGALLFRHGHGHWCVTVDADELLVYPDWNRRPLSRLTAHLDAARRPAMGAMMLDLYPRGPLGQTDAPPGAVLSDRLSWFDAGPYRCRAVPPRRNRILHGGVRERVFFADDPERGPTLNKLPLVRWNRRYAYVNSTHSLLPPRLNDQYDGPGDPRLSGILLHGKFLSDSPARAVEELHRAQHFIDPAGYAAYHEAIGQAPVLWHDRSVRYHGWRQMLDLGLMGAGDWLSSEG</sequence>
<dbReference type="OrthoDB" id="3010234at2"/>
<reference evidence="3" key="2">
    <citation type="submission" date="2017-06" db="EMBL/GenBank/DDBJ databases">
        <authorList>
            <person name="Varghese N."/>
            <person name="Submissions S."/>
        </authorList>
    </citation>
    <scope>NUCLEOTIDE SEQUENCE [LARGE SCALE GENOMIC DNA]</scope>
    <source>
        <strain evidence="3">DSM 26170</strain>
    </source>
</reference>
<keyword evidence="1" id="KW-0808">Transferase</keyword>
<dbReference type="EMBL" id="SIRL01000002">
    <property type="protein sequence ID" value="TBN51947.1"/>
    <property type="molecule type" value="Genomic_DNA"/>
</dbReference>
<accession>A0A238VE67</accession>
<dbReference type="Proteomes" id="UP000292859">
    <property type="component" value="Unassembled WGS sequence"/>
</dbReference>
<reference evidence="2 4" key="3">
    <citation type="submission" date="2019-02" db="EMBL/GenBank/DDBJ databases">
        <authorList>
            <person name="Zhang G."/>
        </authorList>
    </citation>
    <scope>NUCLEOTIDE SEQUENCE [LARGE SCALE GENOMIC DNA]</scope>
    <source>
        <strain evidence="2 4">CMB17</strain>
    </source>
</reference>
<dbReference type="GO" id="GO:0016740">
    <property type="term" value="F:transferase activity"/>
    <property type="evidence" value="ECO:0007669"/>
    <property type="project" value="UniProtKB-KW"/>
</dbReference>
<reference evidence="1" key="1">
    <citation type="submission" date="2017-06" db="EMBL/GenBank/DDBJ databases">
        <authorList>
            <person name="Kim H.J."/>
            <person name="Triplett B.A."/>
        </authorList>
    </citation>
    <scope>NUCLEOTIDE SEQUENCE [LARGE SCALE GENOMIC DNA]</scope>
    <source>
        <strain evidence="1">DSM 26170</strain>
    </source>
</reference>
<dbReference type="AlphaFoldDB" id="A0A238VE67"/>
<dbReference type="EMBL" id="FZNM01000002">
    <property type="protein sequence ID" value="SNR32337.1"/>
    <property type="molecule type" value="Genomic_DNA"/>
</dbReference>
<organism evidence="1 3">
    <name type="scientific">Paracoccus sediminis</name>
    <dbReference type="NCBI Taxonomy" id="1214787"/>
    <lineage>
        <taxon>Bacteria</taxon>
        <taxon>Pseudomonadati</taxon>
        <taxon>Pseudomonadota</taxon>
        <taxon>Alphaproteobacteria</taxon>
        <taxon>Rhodobacterales</taxon>
        <taxon>Paracoccaceae</taxon>
        <taxon>Paracoccus</taxon>
    </lineage>
</organism>
<dbReference type="CDD" id="cd00761">
    <property type="entry name" value="Glyco_tranf_GTA_type"/>
    <property type="match status" value="1"/>
</dbReference>
<evidence type="ECO:0000313" key="2">
    <source>
        <dbReference type="EMBL" id="TBN51947.1"/>
    </source>
</evidence>
<dbReference type="SUPFAM" id="SSF53448">
    <property type="entry name" value="Nucleotide-diphospho-sugar transferases"/>
    <property type="match status" value="1"/>
</dbReference>
<evidence type="ECO:0000313" key="3">
    <source>
        <dbReference type="Proteomes" id="UP000198409"/>
    </source>
</evidence>
<name>A0A238VE67_9RHOB</name>
<dbReference type="Gene3D" id="3.90.550.10">
    <property type="entry name" value="Spore Coat Polysaccharide Biosynthesis Protein SpsA, Chain A"/>
    <property type="match status" value="1"/>
</dbReference>
<evidence type="ECO:0000313" key="4">
    <source>
        <dbReference type="Proteomes" id="UP000292859"/>
    </source>
</evidence>
<keyword evidence="4" id="KW-1185">Reference proteome</keyword>
<evidence type="ECO:0000313" key="1">
    <source>
        <dbReference type="EMBL" id="SNR32337.1"/>
    </source>
</evidence>
<dbReference type="Proteomes" id="UP000198409">
    <property type="component" value="Unassembled WGS sequence"/>
</dbReference>
<protein>
    <submittedName>
        <fullName evidence="1">Glycosyl transferase family 2</fullName>
    </submittedName>
    <submittedName>
        <fullName evidence="2">Glycosyltransferase family 2 protein</fullName>
    </submittedName>
</protein>